<feature type="domain" description="Peptidase M3A/M3B catalytic" evidence="10">
    <location>
        <begin position="228"/>
        <end position="682"/>
    </location>
</feature>
<dbReference type="FunFam" id="3.40.390.10:FF:000009">
    <property type="entry name" value="Oligopeptidase A"/>
    <property type="match status" value="1"/>
</dbReference>
<dbReference type="GO" id="GO:0004222">
    <property type="term" value="F:metalloendopeptidase activity"/>
    <property type="evidence" value="ECO:0007669"/>
    <property type="project" value="UniProtKB-EC"/>
</dbReference>
<dbReference type="InterPro" id="IPR045090">
    <property type="entry name" value="Pept_M3A_M3B"/>
</dbReference>
<evidence type="ECO:0000256" key="7">
    <source>
        <dbReference type="ARBA" id="ARBA00023049"/>
    </source>
</evidence>
<comment type="catalytic activity">
    <reaction evidence="8">
        <text>Hydrolysis of oligopeptides, with broad specificity. Gly or Ala commonly occur as P1 or P1' residues, but more distant residues are also important, as is shown by the fact that Z-Gly-Pro-Gly-|-Gly-Pro-Ala is cleaved, but not Z-(Gly)(5).</text>
        <dbReference type="EC" id="3.4.24.70"/>
    </reaction>
</comment>
<keyword evidence="5 12" id="KW-0378">Hydrolase</keyword>
<dbReference type="Gene3D" id="1.10.1370.40">
    <property type="match status" value="1"/>
</dbReference>
<evidence type="ECO:0000256" key="2">
    <source>
        <dbReference type="ARBA" id="ARBA00006040"/>
    </source>
</evidence>
<gene>
    <name evidence="12" type="ORF">MNBD_GAMMA04-2217</name>
</gene>
<dbReference type="Gene3D" id="1.10.1370.10">
    <property type="entry name" value="Neurolysin, domain 3"/>
    <property type="match status" value="1"/>
</dbReference>
<evidence type="ECO:0000256" key="3">
    <source>
        <dbReference type="ARBA" id="ARBA00022670"/>
    </source>
</evidence>
<dbReference type="SUPFAM" id="SSF55486">
    <property type="entry name" value="Metalloproteases ('zincins'), catalytic domain"/>
    <property type="match status" value="1"/>
</dbReference>
<evidence type="ECO:0000256" key="5">
    <source>
        <dbReference type="ARBA" id="ARBA00022801"/>
    </source>
</evidence>
<dbReference type="InterPro" id="IPR045666">
    <property type="entry name" value="OpdA_N"/>
</dbReference>
<keyword evidence="3" id="KW-0645">Protease</keyword>
<proteinExistence type="inferred from homology"/>
<evidence type="ECO:0000256" key="1">
    <source>
        <dbReference type="ARBA" id="ARBA00001947"/>
    </source>
</evidence>
<dbReference type="EMBL" id="UOFB01000074">
    <property type="protein sequence ID" value="VAW45169.1"/>
    <property type="molecule type" value="Genomic_DNA"/>
</dbReference>
<dbReference type="GO" id="GO:0046872">
    <property type="term" value="F:metal ion binding"/>
    <property type="evidence" value="ECO:0007669"/>
    <property type="project" value="UniProtKB-KW"/>
</dbReference>
<evidence type="ECO:0000256" key="9">
    <source>
        <dbReference type="ARBA" id="ARBA00026100"/>
    </source>
</evidence>
<name>A0A3B0W773_9ZZZZ</name>
<evidence type="ECO:0000256" key="4">
    <source>
        <dbReference type="ARBA" id="ARBA00022723"/>
    </source>
</evidence>
<dbReference type="InterPro" id="IPR034005">
    <property type="entry name" value="M3A_DCP"/>
</dbReference>
<dbReference type="InterPro" id="IPR001567">
    <property type="entry name" value="Pept_M3A_M3B_dom"/>
</dbReference>
<feature type="domain" description="Oligopeptidase A N-terminal" evidence="11">
    <location>
        <begin position="33"/>
        <end position="153"/>
    </location>
</feature>
<dbReference type="InterPro" id="IPR024079">
    <property type="entry name" value="MetalloPept_cat_dom_sf"/>
</dbReference>
<evidence type="ECO:0000313" key="12">
    <source>
        <dbReference type="EMBL" id="VAW45169.1"/>
    </source>
</evidence>
<organism evidence="12">
    <name type="scientific">hydrothermal vent metagenome</name>
    <dbReference type="NCBI Taxonomy" id="652676"/>
    <lineage>
        <taxon>unclassified sequences</taxon>
        <taxon>metagenomes</taxon>
        <taxon>ecological metagenomes</taxon>
    </lineage>
</organism>
<dbReference type="Pfam" id="PF19310">
    <property type="entry name" value="TOP_N"/>
    <property type="match status" value="1"/>
</dbReference>
<dbReference type="PANTHER" id="PTHR11804:SF84">
    <property type="entry name" value="SACCHAROLYSIN"/>
    <property type="match status" value="1"/>
</dbReference>
<dbReference type="EC" id="3.4.24.70" evidence="9"/>
<comment type="similarity">
    <text evidence="2">Belongs to the peptidase M3 family.</text>
</comment>
<dbReference type="InterPro" id="IPR024077">
    <property type="entry name" value="Neurolysin/TOP_dom2"/>
</dbReference>
<sequence>MTTNPANLNPLLEIKNLPNFELFHVKHIEPAVEQLLLDNRAEVARLVVMKEQPTWQNFIEPLEVIDNRFERVWGPVGHLDAVKNSDEWHQAYVTCLEKVTEYHTEMGQNAGLYAKFKAIADSDEFKHYNLAQKKVIENALRNFQLSGIALPKAQQVEFQKISQQLSQLNSQFSNHVLKSTQAWFKHITDKSILAGLPESAMATLQQLAQQKELDGWCVTLDFPSYLAIMTYADNRSLKEEVYRAFVTRASDQAQQTEFDNSELMDLIRSLRHKKAVLLGFEQYSDYSLATKMAESTEQVLGFLRDLSTKSKPQAKQELDSLKSFAKQMLSISDFQAWDVTYVSEKLKNKTLSLSQEMLRVYFSIESALKGLFTITERLFGVRIQVKKDVSTWHPDVRFYELLNENNTVIGQFYLDLYARENKRGGAWMDTVVTRWRSPDGSLQTPVAYLVCNFTPPVSDKPACLTHNELTTLFHEFGHGIHHLMTEMQHLDVSGISGVPWDAVELPSQFMENFCWERESLDLIASHIETGEPLPDALFESLKASRGFLSAMMMLRQVEFALADFEMHAFYNEHDVESVADLSKRIRQEVAVIHPPEYSRTMHSFSHIFAGGYAAGYFSYKWAEVLSADAFSLFEETGILNIETGAKFKNIILAAGGSVDPMVLFKVFRGREPNIDALLRHSGITTN</sequence>
<keyword evidence="4" id="KW-0479">Metal-binding</keyword>
<evidence type="ECO:0000259" key="10">
    <source>
        <dbReference type="Pfam" id="PF01432"/>
    </source>
</evidence>
<comment type="cofactor">
    <cofactor evidence="1">
        <name>Zn(2+)</name>
        <dbReference type="ChEBI" id="CHEBI:29105"/>
    </cofactor>
</comment>
<dbReference type="GO" id="GO:0005829">
    <property type="term" value="C:cytosol"/>
    <property type="evidence" value="ECO:0007669"/>
    <property type="project" value="UniProtKB-ARBA"/>
</dbReference>
<accession>A0A3B0W773</accession>
<keyword evidence="6" id="KW-0862">Zinc</keyword>
<dbReference type="GO" id="GO:0006518">
    <property type="term" value="P:peptide metabolic process"/>
    <property type="evidence" value="ECO:0007669"/>
    <property type="project" value="TreeGrafter"/>
</dbReference>
<reference evidence="12" key="1">
    <citation type="submission" date="2018-06" db="EMBL/GenBank/DDBJ databases">
        <authorList>
            <person name="Zhirakovskaya E."/>
        </authorList>
    </citation>
    <scope>NUCLEOTIDE SEQUENCE</scope>
</reference>
<keyword evidence="7" id="KW-0482">Metalloprotease</keyword>
<dbReference type="Pfam" id="PF01432">
    <property type="entry name" value="Peptidase_M3"/>
    <property type="match status" value="1"/>
</dbReference>
<dbReference type="GO" id="GO:0006508">
    <property type="term" value="P:proteolysis"/>
    <property type="evidence" value="ECO:0007669"/>
    <property type="project" value="UniProtKB-KW"/>
</dbReference>
<dbReference type="AlphaFoldDB" id="A0A3B0W773"/>
<evidence type="ECO:0000256" key="8">
    <source>
        <dbReference type="ARBA" id="ARBA00024603"/>
    </source>
</evidence>
<dbReference type="PANTHER" id="PTHR11804">
    <property type="entry name" value="PROTEASE M3 THIMET OLIGOPEPTIDASE-RELATED"/>
    <property type="match status" value="1"/>
</dbReference>
<evidence type="ECO:0000259" key="11">
    <source>
        <dbReference type="Pfam" id="PF19310"/>
    </source>
</evidence>
<dbReference type="CDD" id="cd06456">
    <property type="entry name" value="M3A_DCP"/>
    <property type="match status" value="1"/>
</dbReference>
<protein>
    <recommendedName>
        <fullName evidence="9">oligopeptidase A</fullName>
        <ecNumber evidence="9">3.4.24.70</ecNumber>
    </recommendedName>
</protein>
<dbReference type="Gene3D" id="3.40.390.10">
    <property type="entry name" value="Collagenase (Catalytic Domain)"/>
    <property type="match status" value="1"/>
</dbReference>
<evidence type="ECO:0000256" key="6">
    <source>
        <dbReference type="ARBA" id="ARBA00022833"/>
    </source>
</evidence>